<dbReference type="EMBL" id="JACGWJ010000012">
    <property type="protein sequence ID" value="KAL0384778.1"/>
    <property type="molecule type" value="Genomic_DNA"/>
</dbReference>
<reference evidence="1" key="1">
    <citation type="submission" date="2020-06" db="EMBL/GenBank/DDBJ databases">
        <authorList>
            <person name="Li T."/>
            <person name="Hu X."/>
            <person name="Zhang T."/>
            <person name="Song X."/>
            <person name="Zhang H."/>
            <person name="Dai N."/>
            <person name="Sheng W."/>
            <person name="Hou X."/>
            <person name="Wei L."/>
        </authorList>
    </citation>
    <scope>NUCLEOTIDE SEQUENCE</scope>
    <source>
        <strain evidence="1">G02</strain>
        <tissue evidence="1">Leaf</tissue>
    </source>
</reference>
<organism evidence="1">
    <name type="scientific">Sesamum radiatum</name>
    <name type="common">Black benniseed</name>
    <dbReference type="NCBI Taxonomy" id="300843"/>
    <lineage>
        <taxon>Eukaryota</taxon>
        <taxon>Viridiplantae</taxon>
        <taxon>Streptophyta</taxon>
        <taxon>Embryophyta</taxon>
        <taxon>Tracheophyta</taxon>
        <taxon>Spermatophyta</taxon>
        <taxon>Magnoliopsida</taxon>
        <taxon>eudicotyledons</taxon>
        <taxon>Gunneridae</taxon>
        <taxon>Pentapetalae</taxon>
        <taxon>asterids</taxon>
        <taxon>lamiids</taxon>
        <taxon>Lamiales</taxon>
        <taxon>Pedaliaceae</taxon>
        <taxon>Sesamum</taxon>
    </lineage>
</organism>
<keyword evidence="1" id="KW-0067">ATP-binding</keyword>
<comment type="caution">
    <text evidence="1">The sequence shown here is derived from an EMBL/GenBank/DDBJ whole genome shotgun (WGS) entry which is preliminary data.</text>
</comment>
<keyword evidence="1" id="KW-0347">Helicase</keyword>
<sequence>MDDQDMELEKARLISLALEFGFDEASANRCLDRLVQLYGELFPVVVSRRNLAHVVPVWLCFCLLRKPW</sequence>
<protein>
    <submittedName>
        <fullName evidence="1">ATP-dependent DNA helicase Q-like 1</fullName>
    </submittedName>
</protein>
<dbReference type="GO" id="GO:0004386">
    <property type="term" value="F:helicase activity"/>
    <property type="evidence" value="ECO:0007669"/>
    <property type="project" value="UniProtKB-KW"/>
</dbReference>
<dbReference type="AlphaFoldDB" id="A0AAW2RX74"/>
<gene>
    <name evidence="1" type="ORF">Sradi_2872100</name>
</gene>
<accession>A0AAW2RX74</accession>
<proteinExistence type="predicted"/>
<keyword evidence="1" id="KW-0378">Hydrolase</keyword>
<reference evidence="1" key="2">
    <citation type="journal article" date="2024" name="Plant">
        <title>Genomic evolution and insights into agronomic trait innovations of Sesamum species.</title>
        <authorList>
            <person name="Miao H."/>
            <person name="Wang L."/>
            <person name="Qu L."/>
            <person name="Liu H."/>
            <person name="Sun Y."/>
            <person name="Le M."/>
            <person name="Wang Q."/>
            <person name="Wei S."/>
            <person name="Zheng Y."/>
            <person name="Lin W."/>
            <person name="Duan Y."/>
            <person name="Cao H."/>
            <person name="Xiong S."/>
            <person name="Wang X."/>
            <person name="Wei L."/>
            <person name="Li C."/>
            <person name="Ma Q."/>
            <person name="Ju M."/>
            <person name="Zhao R."/>
            <person name="Li G."/>
            <person name="Mu C."/>
            <person name="Tian Q."/>
            <person name="Mei H."/>
            <person name="Zhang T."/>
            <person name="Gao T."/>
            <person name="Zhang H."/>
        </authorList>
    </citation>
    <scope>NUCLEOTIDE SEQUENCE</scope>
    <source>
        <strain evidence="1">G02</strain>
    </source>
</reference>
<keyword evidence="1" id="KW-0547">Nucleotide-binding</keyword>
<name>A0AAW2RX74_SESRA</name>
<evidence type="ECO:0000313" key="1">
    <source>
        <dbReference type="EMBL" id="KAL0384778.1"/>
    </source>
</evidence>